<dbReference type="InterPro" id="IPR036782">
    <property type="entry name" value="NE0471-like_N"/>
</dbReference>
<gene>
    <name evidence="1" type="ORF">SAMN04487884_1053</name>
</gene>
<dbReference type="RefSeq" id="WP_081356958.1">
    <property type="nucleotide sequence ID" value="NZ_FOGJ01000005.1"/>
</dbReference>
<dbReference type="AlphaFoldDB" id="A0A1H9NSM1"/>
<name>A0A1H9NSM1_BUTFI</name>
<dbReference type="OrthoDB" id="1756845at2"/>
<evidence type="ECO:0000313" key="1">
    <source>
        <dbReference type="EMBL" id="SER38888.1"/>
    </source>
</evidence>
<dbReference type="Proteomes" id="UP000182584">
    <property type="component" value="Unassembled WGS sequence"/>
</dbReference>
<protein>
    <submittedName>
        <fullName evidence="1">Uncharacterized protein</fullName>
    </submittedName>
</protein>
<reference evidence="1 2" key="1">
    <citation type="submission" date="2016-10" db="EMBL/GenBank/DDBJ databases">
        <authorList>
            <person name="de Groot N.N."/>
        </authorList>
    </citation>
    <scope>NUCLEOTIDE SEQUENCE [LARGE SCALE GENOMIC DNA]</scope>
    <source>
        <strain evidence="1 2">AR40</strain>
    </source>
</reference>
<accession>A0A1H9NSM1</accession>
<sequence length="269" mass="30731">MRIYEIIDEENTQSIGVLLYYEKEKSFIIELRDDLNEWTAPLLLTSFVKKGIFTIPRDISLLWVKERIIPSGRQNIGSILKNHKLKEYDEMKFLELSKGRCSQDSMYIKRLESVPSFVTKRNLKNLTECTALENNNLLCIFADGTVKKVSLSTLLTNADVHNDVKKLINNHQLFLSCKIGTGGYYVTFADSIDLPAWLLYKSGKNIPLSYSDLLAFIKTNLLDTQEACQELACTRQNISYMVAHDQLKPVKESAMGNLFMKGDVVKNGW</sequence>
<dbReference type="Gene3D" id="3.30.2020.10">
    <property type="entry name" value="NE0471-like N-terminal domain"/>
    <property type="match status" value="1"/>
</dbReference>
<dbReference type="EMBL" id="FOGJ01000005">
    <property type="protein sequence ID" value="SER38888.1"/>
    <property type="molecule type" value="Genomic_DNA"/>
</dbReference>
<proteinExistence type="predicted"/>
<dbReference type="SUPFAM" id="SSF143880">
    <property type="entry name" value="NE0471 N-terminal domain-like"/>
    <property type="match status" value="1"/>
</dbReference>
<evidence type="ECO:0000313" key="2">
    <source>
        <dbReference type="Proteomes" id="UP000182584"/>
    </source>
</evidence>
<organism evidence="1 2">
    <name type="scientific">Butyrivibrio fibrisolvens</name>
    <dbReference type="NCBI Taxonomy" id="831"/>
    <lineage>
        <taxon>Bacteria</taxon>
        <taxon>Bacillati</taxon>
        <taxon>Bacillota</taxon>
        <taxon>Clostridia</taxon>
        <taxon>Lachnospirales</taxon>
        <taxon>Lachnospiraceae</taxon>
        <taxon>Butyrivibrio</taxon>
    </lineage>
</organism>
<dbReference type="eggNOG" id="ENOG5031CGX">
    <property type="taxonomic scope" value="Bacteria"/>
</dbReference>